<evidence type="ECO:0000313" key="9">
    <source>
        <dbReference type="Proteomes" id="UP000198309"/>
    </source>
</evidence>
<dbReference type="InterPro" id="IPR014777">
    <property type="entry name" value="4pyrrole_Mease_sub1"/>
</dbReference>
<dbReference type="InterPro" id="IPR035996">
    <property type="entry name" value="4pyrrol_Methylase_sf"/>
</dbReference>
<proteinExistence type="predicted"/>
<evidence type="ECO:0000256" key="2">
    <source>
        <dbReference type="ARBA" id="ARBA00022573"/>
    </source>
</evidence>
<comment type="pathway">
    <text evidence="1">Cofactor biosynthesis; adenosylcobalamin biosynthesis.</text>
</comment>
<dbReference type="GO" id="GO:0009236">
    <property type="term" value="P:cobalamin biosynthetic process"/>
    <property type="evidence" value="ECO:0007669"/>
    <property type="project" value="UniProtKB-KW"/>
</dbReference>
<reference evidence="7 10" key="1">
    <citation type="submission" date="2016-10" db="EMBL/GenBank/DDBJ databases">
        <authorList>
            <person name="de Groot N.N."/>
        </authorList>
    </citation>
    <scope>NUCLEOTIDE SEQUENCE [LARGE SCALE GENOMIC DNA]</scope>
    <source>
        <strain evidence="7 10">CCM 7361</strain>
    </source>
</reference>
<evidence type="ECO:0000259" key="6">
    <source>
        <dbReference type="Pfam" id="PF00590"/>
    </source>
</evidence>
<dbReference type="EMBL" id="FNEC01000001">
    <property type="protein sequence ID" value="SDH93741.1"/>
    <property type="molecule type" value="Genomic_DNA"/>
</dbReference>
<dbReference type="Proteomes" id="UP000198309">
    <property type="component" value="Unassembled WGS sequence"/>
</dbReference>
<evidence type="ECO:0000256" key="3">
    <source>
        <dbReference type="ARBA" id="ARBA00022603"/>
    </source>
</evidence>
<dbReference type="PANTHER" id="PTHR43467:SF1">
    <property type="entry name" value="PRECORRIN-6A SYNTHASE [DEACETYLATING]"/>
    <property type="match status" value="1"/>
</dbReference>
<dbReference type="InterPro" id="IPR012797">
    <property type="entry name" value="CobF"/>
</dbReference>
<dbReference type="GO" id="GO:0043819">
    <property type="term" value="F:precorrin-6A synthase (deacetylating) activity"/>
    <property type="evidence" value="ECO:0007669"/>
    <property type="project" value="InterPro"/>
</dbReference>
<dbReference type="PIRSF" id="PIRSF036525">
    <property type="entry name" value="CobF"/>
    <property type="match status" value="1"/>
</dbReference>
<dbReference type="Gene3D" id="3.40.1010.10">
    <property type="entry name" value="Cobalt-precorrin-4 Transmethylase, Domain 1"/>
    <property type="match status" value="1"/>
</dbReference>
<dbReference type="PANTHER" id="PTHR43467">
    <property type="entry name" value="COBALT-PRECORRIN-2 C(20)-METHYLTRANSFERASE"/>
    <property type="match status" value="1"/>
</dbReference>
<dbReference type="NCBIfam" id="TIGR02434">
    <property type="entry name" value="CobF"/>
    <property type="match status" value="1"/>
</dbReference>
<reference evidence="8 9" key="2">
    <citation type="submission" date="2017-06" db="EMBL/GenBank/DDBJ databases">
        <authorList>
            <person name="Varghese N."/>
            <person name="Submissions S."/>
        </authorList>
    </citation>
    <scope>NUCLEOTIDE SEQUENCE [LARGE SCALE GENOMIC DNA]</scope>
    <source>
        <strain evidence="8 9">RLD-1</strain>
    </source>
</reference>
<dbReference type="SUPFAM" id="SSF53790">
    <property type="entry name" value="Tetrapyrrole methylase"/>
    <property type="match status" value="1"/>
</dbReference>
<accession>A0A239JH15</accession>
<name>A0A239JH15_9PSED</name>
<keyword evidence="9" id="KW-1185">Reference proteome</keyword>
<evidence type="ECO:0000256" key="5">
    <source>
        <dbReference type="ARBA" id="ARBA00022691"/>
    </source>
</evidence>
<feature type="domain" description="Tetrapyrrole methylase" evidence="6">
    <location>
        <begin position="6"/>
        <end position="227"/>
    </location>
</feature>
<dbReference type="Gene3D" id="3.30.950.10">
    <property type="entry name" value="Methyltransferase, Cobalt-precorrin-4 Transmethylase, Domain 2"/>
    <property type="match status" value="1"/>
</dbReference>
<dbReference type="GO" id="GO:0032259">
    <property type="term" value="P:methylation"/>
    <property type="evidence" value="ECO:0007669"/>
    <property type="project" value="UniProtKB-KW"/>
</dbReference>
<dbReference type="AlphaFoldDB" id="A0A239JH15"/>
<keyword evidence="3" id="KW-0489">Methyltransferase</keyword>
<keyword evidence="2" id="KW-0169">Cobalamin biosynthesis</keyword>
<dbReference type="InterPro" id="IPR000878">
    <property type="entry name" value="4pyrrol_Mease"/>
</dbReference>
<gene>
    <name evidence="7" type="ORF">SAMN05216189_100144</name>
    <name evidence="8" type="ORF">SAMN06295949_112132</name>
</gene>
<evidence type="ECO:0000313" key="8">
    <source>
        <dbReference type="EMBL" id="SNT04882.1"/>
    </source>
</evidence>
<keyword evidence="4" id="KW-0808">Transferase</keyword>
<dbReference type="Pfam" id="PF00590">
    <property type="entry name" value="TP_methylase"/>
    <property type="match status" value="1"/>
</dbReference>
<protein>
    <submittedName>
        <fullName evidence="7">Precorrin-6A synthase (Deacetylating)</fullName>
    </submittedName>
</protein>
<dbReference type="CDD" id="cd11643">
    <property type="entry name" value="Precorrin-6A-synthase"/>
    <property type="match status" value="1"/>
</dbReference>
<dbReference type="InterPro" id="IPR014776">
    <property type="entry name" value="4pyrrole_Mease_sub2"/>
</dbReference>
<organism evidence="7 10">
    <name type="scientific">Pseudomonas delhiensis</name>
    <dbReference type="NCBI Taxonomy" id="366289"/>
    <lineage>
        <taxon>Bacteria</taxon>
        <taxon>Pseudomonadati</taxon>
        <taxon>Pseudomonadota</taxon>
        <taxon>Gammaproteobacteria</taxon>
        <taxon>Pseudomonadales</taxon>
        <taxon>Pseudomonadaceae</taxon>
        <taxon>Pseudomonas</taxon>
    </lineage>
</organism>
<dbReference type="EMBL" id="FZPC01000012">
    <property type="protein sequence ID" value="SNT04882.1"/>
    <property type="molecule type" value="Genomic_DNA"/>
</dbReference>
<keyword evidence="5" id="KW-0949">S-adenosyl-L-methionine</keyword>
<evidence type="ECO:0000256" key="1">
    <source>
        <dbReference type="ARBA" id="ARBA00004953"/>
    </source>
</evidence>
<sequence length="257" mass="28453">MTMKRLLLIGVGAGDPEQLTIQAVKALNRADVFFLLDKGASKTKLLDLRRDICERYVERTDYRVVEAALPERERGVADYAGSVVDLNAAKQALFEQLIDEHVADGGCGAFLVWGDPALYDSSIRILDAILASGRLRFDYEVIPGITSVQALAARHRIPLNHIGGAVQITTGRRLAREGMPAGVDDVVVMLDAQDSYTGLRGQDLEIFWGAYVGTPDELLVAGRLDEVAERIRETRLEAREANGWIMDTYLLRRVENQ</sequence>
<dbReference type="Proteomes" id="UP000199693">
    <property type="component" value="Unassembled WGS sequence"/>
</dbReference>
<evidence type="ECO:0000256" key="4">
    <source>
        <dbReference type="ARBA" id="ARBA00022679"/>
    </source>
</evidence>
<evidence type="ECO:0000313" key="7">
    <source>
        <dbReference type="EMBL" id="SDH93741.1"/>
    </source>
</evidence>
<evidence type="ECO:0000313" key="10">
    <source>
        <dbReference type="Proteomes" id="UP000199693"/>
    </source>
</evidence>